<proteinExistence type="predicted"/>
<dbReference type="HOGENOM" id="CLU_2922419_0_0_1"/>
<organism evidence="1 2">
    <name type="scientific">Capronia epimyces CBS 606.96</name>
    <dbReference type="NCBI Taxonomy" id="1182542"/>
    <lineage>
        <taxon>Eukaryota</taxon>
        <taxon>Fungi</taxon>
        <taxon>Dikarya</taxon>
        <taxon>Ascomycota</taxon>
        <taxon>Pezizomycotina</taxon>
        <taxon>Eurotiomycetes</taxon>
        <taxon>Chaetothyriomycetidae</taxon>
        <taxon>Chaetothyriales</taxon>
        <taxon>Herpotrichiellaceae</taxon>
        <taxon>Capronia</taxon>
    </lineage>
</organism>
<evidence type="ECO:0000313" key="1">
    <source>
        <dbReference type="EMBL" id="EXJ85058.1"/>
    </source>
</evidence>
<name>W9XXU6_9EURO</name>
<protein>
    <submittedName>
        <fullName evidence="1">Uncharacterized protein</fullName>
    </submittedName>
</protein>
<dbReference type="GeneID" id="19169843"/>
<dbReference type="EMBL" id="AMGY01000004">
    <property type="protein sequence ID" value="EXJ85058.1"/>
    <property type="molecule type" value="Genomic_DNA"/>
</dbReference>
<dbReference type="Proteomes" id="UP000019478">
    <property type="component" value="Unassembled WGS sequence"/>
</dbReference>
<dbReference type="AlphaFoldDB" id="W9XXU6"/>
<evidence type="ECO:0000313" key="2">
    <source>
        <dbReference type="Proteomes" id="UP000019478"/>
    </source>
</evidence>
<sequence length="61" mass="7332">MQHDLHLRLHLHLLCPTNTYKRGRFIQEYRPTTSRCLYGCLCLLRRIPTSSLPLLDTRPRR</sequence>
<accession>W9XXU6</accession>
<keyword evidence="2" id="KW-1185">Reference proteome</keyword>
<reference evidence="1 2" key="1">
    <citation type="submission" date="2013-03" db="EMBL/GenBank/DDBJ databases">
        <title>The Genome Sequence of Capronia epimyces CBS 606.96.</title>
        <authorList>
            <consortium name="The Broad Institute Genomics Platform"/>
            <person name="Cuomo C."/>
            <person name="de Hoog S."/>
            <person name="Gorbushina A."/>
            <person name="Walker B."/>
            <person name="Young S.K."/>
            <person name="Zeng Q."/>
            <person name="Gargeya S."/>
            <person name="Fitzgerald M."/>
            <person name="Haas B."/>
            <person name="Abouelleil A."/>
            <person name="Allen A.W."/>
            <person name="Alvarado L."/>
            <person name="Arachchi H.M."/>
            <person name="Berlin A.M."/>
            <person name="Chapman S.B."/>
            <person name="Gainer-Dewar J."/>
            <person name="Goldberg J."/>
            <person name="Griggs A."/>
            <person name="Gujja S."/>
            <person name="Hansen M."/>
            <person name="Howarth C."/>
            <person name="Imamovic A."/>
            <person name="Ireland A."/>
            <person name="Larimer J."/>
            <person name="McCowan C."/>
            <person name="Murphy C."/>
            <person name="Pearson M."/>
            <person name="Poon T.W."/>
            <person name="Priest M."/>
            <person name="Roberts A."/>
            <person name="Saif S."/>
            <person name="Shea T."/>
            <person name="Sisk P."/>
            <person name="Sykes S."/>
            <person name="Wortman J."/>
            <person name="Nusbaum C."/>
            <person name="Birren B."/>
        </authorList>
    </citation>
    <scope>NUCLEOTIDE SEQUENCE [LARGE SCALE GENOMIC DNA]</scope>
    <source>
        <strain evidence="1 2">CBS 606.96</strain>
    </source>
</reference>
<comment type="caution">
    <text evidence="1">The sequence shown here is derived from an EMBL/GenBank/DDBJ whole genome shotgun (WGS) entry which is preliminary data.</text>
</comment>
<dbReference type="RefSeq" id="XP_007734043.1">
    <property type="nucleotide sequence ID" value="XM_007735853.1"/>
</dbReference>
<gene>
    <name evidence="1" type="ORF">A1O3_05733</name>
</gene>